<dbReference type="VEuPathDB" id="FungiDB:H257_08953"/>
<dbReference type="Proteomes" id="UP000275652">
    <property type="component" value="Unassembled WGS sequence"/>
</dbReference>
<comment type="caution">
    <text evidence="3">The sequence shown here is derived from an EMBL/GenBank/DDBJ whole genome shotgun (WGS) entry which is preliminary data.</text>
</comment>
<dbReference type="AlphaFoldDB" id="A0A397BST2"/>
<evidence type="ECO:0000313" key="5">
    <source>
        <dbReference type="EMBL" id="RLO04540.1"/>
    </source>
</evidence>
<evidence type="ECO:0000313" key="8">
    <source>
        <dbReference type="Proteomes" id="UP000266239"/>
    </source>
</evidence>
<proteinExistence type="predicted"/>
<feature type="region of interest" description="Disordered" evidence="1">
    <location>
        <begin position="66"/>
        <end position="91"/>
    </location>
</feature>
<reference evidence="6 7" key="2">
    <citation type="submission" date="2018-08" db="EMBL/GenBank/DDBJ databases">
        <title>Aphanomyces genome sequencing and annotation.</title>
        <authorList>
            <person name="Minardi D."/>
            <person name="Oidtmann B."/>
            <person name="Van Der Giezen M."/>
            <person name="Studholme D.J."/>
        </authorList>
    </citation>
    <scope>NUCLEOTIDE SEQUENCE [LARGE SCALE GENOMIC DNA]</scope>
    <source>
        <strain evidence="3 6">Kv</strain>
        <strain evidence="4 7">SA</strain>
        <strain evidence="2 8">Yx</strain>
    </source>
</reference>
<reference evidence="5 9" key="1">
    <citation type="journal article" date="2018" name="J. Invertebr. Pathol.">
        <title>New genotyping method for the causative agent of crayfish plague (Aphanomyces astaci) based on whole genome data.</title>
        <authorList>
            <person name="Minardi D."/>
            <person name="Studholme D.J."/>
            <person name="van der Giezen M."/>
            <person name="Pretto T."/>
            <person name="Oidtmann B."/>
        </authorList>
    </citation>
    <scope>NUCLEOTIDE SEQUENCE [LARGE SCALE GENOMIC DNA]</scope>
    <source>
        <strain evidence="5 9">KB13</strain>
    </source>
</reference>
<dbReference type="EMBL" id="QUTA01006531">
    <property type="protein sequence ID" value="RHY10769.1"/>
    <property type="molecule type" value="Genomic_DNA"/>
</dbReference>
<evidence type="ECO:0000256" key="1">
    <source>
        <dbReference type="SAM" id="MobiDB-lite"/>
    </source>
</evidence>
<dbReference type="CDD" id="cd00201">
    <property type="entry name" value="WW"/>
    <property type="match status" value="1"/>
</dbReference>
<evidence type="ECO:0000313" key="7">
    <source>
        <dbReference type="Proteomes" id="UP000265716"/>
    </source>
</evidence>
<dbReference type="Proteomes" id="UP000265716">
    <property type="component" value="Unassembled WGS sequence"/>
</dbReference>
<dbReference type="EMBL" id="QUSZ01002123">
    <property type="protein sequence ID" value="RHY23380.1"/>
    <property type="molecule type" value="Genomic_DNA"/>
</dbReference>
<dbReference type="InterPro" id="IPR001202">
    <property type="entry name" value="WW_dom"/>
</dbReference>
<accession>A0A397BST2</accession>
<gene>
    <name evidence="2" type="ORF">DYB25_006223</name>
    <name evidence="5" type="ORF">DYB28_006448</name>
    <name evidence="3" type="ORF">DYB36_007685</name>
    <name evidence="4" type="ORF">DYB38_001993</name>
</gene>
<evidence type="ECO:0000313" key="2">
    <source>
        <dbReference type="EMBL" id="RHY10769.1"/>
    </source>
</evidence>
<name>A0A397BST2_APHAT</name>
<dbReference type="Proteomes" id="UP000265427">
    <property type="component" value="Unassembled WGS sequence"/>
</dbReference>
<organism evidence="3 6">
    <name type="scientific">Aphanomyces astaci</name>
    <name type="common">Crayfish plague agent</name>
    <dbReference type="NCBI Taxonomy" id="112090"/>
    <lineage>
        <taxon>Eukaryota</taxon>
        <taxon>Sar</taxon>
        <taxon>Stramenopiles</taxon>
        <taxon>Oomycota</taxon>
        <taxon>Saprolegniomycetes</taxon>
        <taxon>Saprolegniales</taxon>
        <taxon>Verrucalvaceae</taxon>
        <taxon>Aphanomyces</taxon>
    </lineage>
</organism>
<protein>
    <submittedName>
        <fullName evidence="3">Uncharacterized protein</fullName>
    </submittedName>
</protein>
<sequence length="202" mass="22093">MDDWERRTNSHGYTYYYHVSTGTSIVENTLRTTLSKKCWVGAMQWTAPTNDTALAAECGETSDCDDAVGVSVESSDSSNSSNDDDDNDGIGANDVAAALTEVSAAPEELHRVVLDTVVWVLREVWQSHVEIGQYVARSTRILLEAVTPPLRQLLLAQPAISQQPPPSIPMTFIPAKQSSSVVYTANNISDDVRDEIRPELPV</sequence>
<evidence type="ECO:0000313" key="6">
    <source>
        <dbReference type="Proteomes" id="UP000265427"/>
    </source>
</evidence>
<evidence type="ECO:0000313" key="4">
    <source>
        <dbReference type="EMBL" id="RHY60230.1"/>
    </source>
</evidence>
<feature type="compositionally biased region" description="Low complexity" evidence="1">
    <location>
        <begin position="67"/>
        <end position="81"/>
    </location>
</feature>
<evidence type="ECO:0000313" key="3">
    <source>
        <dbReference type="EMBL" id="RHY23380.1"/>
    </source>
</evidence>
<dbReference type="EMBL" id="QUTI01028676">
    <property type="protein sequence ID" value="RLO04540.1"/>
    <property type="molecule type" value="Genomic_DNA"/>
</dbReference>
<dbReference type="EMBL" id="QUTC01005099">
    <property type="protein sequence ID" value="RHY60230.1"/>
    <property type="molecule type" value="Genomic_DNA"/>
</dbReference>
<evidence type="ECO:0000313" key="9">
    <source>
        <dbReference type="Proteomes" id="UP000275652"/>
    </source>
</evidence>
<dbReference type="Proteomes" id="UP000266239">
    <property type="component" value="Unassembled WGS sequence"/>
</dbReference>